<name>A0A9W8ABZ4_9FUNG</name>
<dbReference type="Proteomes" id="UP001150569">
    <property type="component" value="Unassembled WGS sequence"/>
</dbReference>
<dbReference type="AlphaFoldDB" id="A0A9W8ABZ4"/>
<organism evidence="2 3">
    <name type="scientific">Tieghemiomyces parasiticus</name>
    <dbReference type="NCBI Taxonomy" id="78921"/>
    <lineage>
        <taxon>Eukaryota</taxon>
        <taxon>Fungi</taxon>
        <taxon>Fungi incertae sedis</taxon>
        <taxon>Zoopagomycota</taxon>
        <taxon>Kickxellomycotina</taxon>
        <taxon>Dimargaritomycetes</taxon>
        <taxon>Dimargaritales</taxon>
        <taxon>Dimargaritaceae</taxon>
        <taxon>Tieghemiomyces</taxon>
    </lineage>
</organism>
<evidence type="ECO:0000256" key="1">
    <source>
        <dbReference type="SAM" id="MobiDB-lite"/>
    </source>
</evidence>
<comment type="caution">
    <text evidence="2">The sequence shown here is derived from an EMBL/GenBank/DDBJ whole genome shotgun (WGS) entry which is preliminary data.</text>
</comment>
<gene>
    <name evidence="2" type="ORF">IWQ60_004138</name>
</gene>
<protein>
    <submittedName>
        <fullName evidence="2">Uncharacterized protein</fullName>
    </submittedName>
</protein>
<dbReference type="EMBL" id="JANBPT010000192">
    <property type="protein sequence ID" value="KAJ1926041.1"/>
    <property type="molecule type" value="Genomic_DNA"/>
</dbReference>
<sequence length="195" mass="22390">METTSPFARLMADLEPLKTNMPEFYNQITMLHQTYQDLMPRVWALNPRDPEREVLLTHCEDIRVNMERMALSLSSTVHPTQDHEHQDSQGKNGDNTTNATTTSSSSYLSSLDNSDLHHGPVVIDLRFVDFFSWLNGFPFNEHLIPKDDDDNHHTSLKTKLMNCMQVRGVPLTPALARWFHKEAVDRSFPAHTFVA</sequence>
<accession>A0A9W8ABZ4</accession>
<proteinExistence type="predicted"/>
<feature type="region of interest" description="Disordered" evidence="1">
    <location>
        <begin position="75"/>
        <end position="110"/>
    </location>
</feature>
<keyword evidence="3" id="KW-1185">Reference proteome</keyword>
<reference evidence="2" key="1">
    <citation type="submission" date="2022-07" db="EMBL/GenBank/DDBJ databases">
        <title>Phylogenomic reconstructions and comparative analyses of Kickxellomycotina fungi.</title>
        <authorList>
            <person name="Reynolds N.K."/>
            <person name="Stajich J.E."/>
            <person name="Barry K."/>
            <person name="Grigoriev I.V."/>
            <person name="Crous P."/>
            <person name="Smith M.E."/>
        </authorList>
    </citation>
    <scope>NUCLEOTIDE SEQUENCE</scope>
    <source>
        <strain evidence="2">RSA 861</strain>
    </source>
</reference>
<evidence type="ECO:0000313" key="2">
    <source>
        <dbReference type="EMBL" id="KAJ1926041.1"/>
    </source>
</evidence>
<evidence type="ECO:0000313" key="3">
    <source>
        <dbReference type="Proteomes" id="UP001150569"/>
    </source>
</evidence>
<feature type="compositionally biased region" description="Low complexity" evidence="1">
    <location>
        <begin position="94"/>
        <end position="110"/>
    </location>
</feature>